<evidence type="ECO:0000256" key="1">
    <source>
        <dbReference type="SAM" id="MobiDB-lite"/>
    </source>
</evidence>
<dbReference type="AlphaFoldDB" id="A0A7M1SR21"/>
<gene>
    <name evidence="2" type="ORF">IM660_15420</name>
</gene>
<dbReference type="EMBL" id="CP063169">
    <property type="protein sequence ID" value="QOR70010.1"/>
    <property type="molecule type" value="Genomic_DNA"/>
</dbReference>
<keyword evidence="3" id="KW-1185">Reference proteome</keyword>
<dbReference type="Proteomes" id="UP000593758">
    <property type="component" value="Chromosome"/>
</dbReference>
<organism evidence="2 3">
    <name type="scientific">Ruania alkalisoli</name>
    <dbReference type="NCBI Taxonomy" id="2779775"/>
    <lineage>
        <taxon>Bacteria</taxon>
        <taxon>Bacillati</taxon>
        <taxon>Actinomycetota</taxon>
        <taxon>Actinomycetes</taxon>
        <taxon>Micrococcales</taxon>
        <taxon>Ruaniaceae</taxon>
        <taxon>Ruania</taxon>
    </lineage>
</organism>
<evidence type="ECO:0000313" key="3">
    <source>
        <dbReference type="Proteomes" id="UP000593758"/>
    </source>
</evidence>
<sequence>MADRRRGVLARVWAAIRHAAAWLSDSSVSDQVDRNHERMHPAQTQRGRTMGGTGGF</sequence>
<protein>
    <submittedName>
        <fullName evidence="2">Uncharacterized protein</fullName>
    </submittedName>
</protein>
<proteinExistence type="predicted"/>
<dbReference type="RefSeq" id="WP_193496705.1">
    <property type="nucleotide sequence ID" value="NZ_CP063169.1"/>
</dbReference>
<name>A0A7M1SR21_9MICO</name>
<feature type="region of interest" description="Disordered" evidence="1">
    <location>
        <begin position="26"/>
        <end position="56"/>
    </location>
</feature>
<reference evidence="2 3" key="1">
    <citation type="submission" date="2020-10" db="EMBL/GenBank/DDBJ databases">
        <title>Haloactinobacterium sp. RN3S43, a bacterium isolated from saline soil.</title>
        <authorList>
            <person name="Sun J.-Q."/>
        </authorList>
    </citation>
    <scope>NUCLEOTIDE SEQUENCE [LARGE SCALE GENOMIC DNA]</scope>
    <source>
        <strain evidence="2 3">RN3S43</strain>
    </source>
</reference>
<dbReference type="KEGG" id="halt:IM660_15420"/>
<evidence type="ECO:0000313" key="2">
    <source>
        <dbReference type="EMBL" id="QOR70010.1"/>
    </source>
</evidence>
<accession>A0A7M1SR21</accession>
<feature type="compositionally biased region" description="Basic and acidic residues" evidence="1">
    <location>
        <begin position="31"/>
        <end position="40"/>
    </location>
</feature>